<dbReference type="SUPFAM" id="SSF52540">
    <property type="entry name" value="P-loop containing nucleoside triphosphate hydrolases"/>
    <property type="match status" value="1"/>
</dbReference>
<sequence>AMREKALRLCERILLEKLIYVPDGDTNWRNQGVLLIQARVTPSRASKNLTILQQNDVRKLGSKRLGCSGNLYCFVDAPYMVMSNSDVAKGVSNGTLALLQDVVLKTSCVVALTRLPSGKKVHSVCASDVECLLFKHQNAAWTKVTRFPTLPEGWFPVVATLKTVECKFNSTFRSRIQILQFPCVLSLVLTGHKVQGISTDSIILGGLSEKDRSGATGWLYVILSRVKTLGGLFVMTNIEQNPVKYKVREDVQRE</sequence>
<feature type="non-terminal residue" evidence="1">
    <location>
        <position position="1"/>
    </location>
</feature>
<organism evidence="1 2">
    <name type="scientific">Daphnia magna</name>
    <dbReference type="NCBI Taxonomy" id="35525"/>
    <lineage>
        <taxon>Eukaryota</taxon>
        <taxon>Metazoa</taxon>
        <taxon>Ecdysozoa</taxon>
        <taxon>Arthropoda</taxon>
        <taxon>Crustacea</taxon>
        <taxon>Branchiopoda</taxon>
        <taxon>Diplostraca</taxon>
        <taxon>Cladocera</taxon>
        <taxon>Anomopoda</taxon>
        <taxon>Daphniidae</taxon>
        <taxon>Daphnia</taxon>
    </lineage>
</organism>
<reference evidence="1 2" key="1">
    <citation type="submission" date="2016-03" db="EMBL/GenBank/DDBJ databases">
        <title>EvidentialGene: Evidence-directed Construction of Genes on Genomes.</title>
        <authorList>
            <person name="Gilbert D.G."/>
            <person name="Choi J.-H."/>
            <person name="Mockaitis K."/>
            <person name="Colbourne J."/>
            <person name="Pfrender M."/>
        </authorList>
    </citation>
    <scope>NUCLEOTIDE SEQUENCE [LARGE SCALE GENOMIC DNA]</scope>
    <source>
        <strain evidence="1 2">Xinb3</strain>
        <tissue evidence="1">Complete organism</tissue>
    </source>
</reference>
<keyword evidence="2" id="KW-1185">Reference proteome</keyword>
<evidence type="ECO:0000313" key="1">
    <source>
        <dbReference type="EMBL" id="KZR97176.1"/>
    </source>
</evidence>
<dbReference type="InterPro" id="IPR027417">
    <property type="entry name" value="P-loop_NTPase"/>
</dbReference>
<name>A0A164EVD8_9CRUS</name>
<proteinExistence type="predicted"/>
<comment type="caution">
    <text evidence="1">The sequence shown here is derived from an EMBL/GenBank/DDBJ whole genome shotgun (WGS) entry which is preliminary data.</text>
</comment>
<dbReference type="EMBL" id="LRGB01022390">
    <property type="protein sequence ID" value="KZR97176.1"/>
    <property type="molecule type" value="Genomic_DNA"/>
</dbReference>
<protein>
    <submittedName>
        <fullName evidence="1">Uncharacterized protein</fullName>
    </submittedName>
</protein>
<evidence type="ECO:0000313" key="2">
    <source>
        <dbReference type="Proteomes" id="UP000076858"/>
    </source>
</evidence>
<gene>
    <name evidence="1" type="ORF">APZ42_008101</name>
</gene>
<dbReference type="Proteomes" id="UP000076858">
    <property type="component" value="Unassembled WGS sequence"/>
</dbReference>
<accession>A0A164EVD8</accession>
<dbReference type="AlphaFoldDB" id="A0A164EVD8"/>
<feature type="non-terminal residue" evidence="1">
    <location>
        <position position="254"/>
    </location>
</feature>